<dbReference type="Pfam" id="PF00550">
    <property type="entry name" value="PP-binding"/>
    <property type="match status" value="1"/>
</dbReference>
<dbReference type="InterPro" id="IPR020802">
    <property type="entry name" value="TesA-like"/>
</dbReference>
<dbReference type="GO" id="GO:0043041">
    <property type="term" value="P:amino acid activation for nonribosomal peptide biosynthetic process"/>
    <property type="evidence" value="ECO:0007669"/>
    <property type="project" value="TreeGrafter"/>
</dbReference>
<dbReference type="EMBL" id="SIHJ01000001">
    <property type="protein sequence ID" value="TWT37768.1"/>
    <property type="molecule type" value="Genomic_DNA"/>
</dbReference>
<dbReference type="SUPFAM" id="SSF53335">
    <property type="entry name" value="S-adenosyl-L-methionine-dependent methyltransferases"/>
    <property type="match status" value="1"/>
</dbReference>
<dbReference type="PANTHER" id="PTHR45527">
    <property type="entry name" value="NONRIBOSOMAL PEPTIDE SYNTHETASE"/>
    <property type="match status" value="1"/>
</dbReference>
<dbReference type="GO" id="GO:0003824">
    <property type="term" value="F:catalytic activity"/>
    <property type="evidence" value="ECO:0007669"/>
    <property type="project" value="InterPro"/>
</dbReference>
<keyword evidence="6" id="KW-1185">Reference proteome</keyword>
<dbReference type="CDD" id="cd05930">
    <property type="entry name" value="A_NRPS"/>
    <property type="match status" value="1"/>
</dbReference>
<keyword evidence="3" id="KW-0677">Repeat</keyword>
<dbReference type="Gene3D" id="1.10.1200.10">
    <property type="entry name" value="ACP-like"/>
    <property type="match status" value="1"/>
</dbReference>
<dbReference type="Pfam" id="PF08242">
    <property type="entry name" value="Methyltransf_12"/>
    <property type="match status" value="1"/>
</dbReference>
<dbReference type="InterPro" id="IPR000873">
    <property type="entry name" value="AMP-dep_synth/lig_dom"/>
</dbReference>
<dbReference type="InterPro" id="IPR020806">
    <property type="entry name" value="PKS_PP-bd"/>
</dbReference>
<dbReference type="InterPro" id="IPR042099">
    <property type="entry name" value="ANL_N_sf"/>
</dbReference>
<dbReference type="RefSeq" id="WP_146565077.1">
    <property type="nucleotide sequence ID" value="NZ_SIHJ01000001.1"/>
</dbReference>
<dbReference type="InterPro" id="IPR001242">
    <property type="entry name" value="Condensation_dom"/>
</dbReference>
<sequence length="1736" mass="188147">MADGAATGGLRALSPAKRAALEKLLLKRRDAAAQAARIPLASQEAAAELSFAERRLWLLDKLEPNHPFYNMPLAARVTGPLDRDAFAAALQTLCARHETLRYAYRIRDGLPERRVADRVDIEPEYIDASALAADPAALADRLRSEASVPFDLSCPPLLRCVVLELAADQRVVLLVMHHIVSDGWSMWVMLNELAAGYEAARAGTPGLPPLSIQYSDYAAWQRDSLTDQQRERLVGHWCDKLSDAPPMLELPADHPRQAVQDFDGAVHEFRLPADVGQGLQAVADQQNATPFMVLMAAYQAWLSRYTGQQDLLVGTVVANRSRSELERLIGFFVNTLAIRGDLSADPSFGELVAQTRAASLEAYAHQELPFDQLIEAVTPERDQSHAALFQTALVVQNPPRDFAAGDGLTIEPMLVDNGTAKYDLTLFFWQDDRGWAGQIEYRTSLFESATIARYAASFQTLLADAVRRPAAAVSDLAVVDPAQTELLTSFNRSDRTFDGPLLAHELFKQTAVANPKATAIRCAGVELSWGELQAQVALAAAGLQELGVTPGDPVVVCVDRGVDSVVAMLAVMSAGGVYVPVDPQTAEHRLDFVTADSGARLVIAGAADPEAAPQQIGVSALLELGAGRGVADAKVSPDDLAYIIYTSGSTGTPKGVQVRHRSFVNFMRAQAELLGITPADRMLHAMSPSFDGGLSESFLPLVTGATMVIAPRDTVLDPAALIRLLRDERVTVAKFPPALLATLAPESLPELKTISTGGDTLTTELARRWLPGRRVLNGYGPTEATVGVTMHEIREPLAGLPPIGRPMANMRAYVVDDQLRQTPVGVAGEICIGGAGVAVGYVNRPEETAARFVRDPIADDGSRMYRTGDIGRWRADGELEFLGRVDDQVQLRGYRVEPSEVAAALERLPQVDQAFVAVKPDARGEQRLVAYVTPAAGAQAADEGESNHVAAWQSLMDGSHRAAGALRDTEFDTTGWISTYTGRPIDKDQMRAWAESAAERILAHGPNRVLEIGCGTGLILLQVAPRCDFYYGTDFLERSLTQLQHVVDDRGLTDRVRLQQLTADRIGDLAGQSFDTVVLNSVAQYFPSSDYLKSVIRQAADLIAPGGRMFLGDLRNLRLHEAFAASVEIARADHRVSRRELLGRIEAQLRREEELLIDPALFELLPAELPRLSRVQIELKPGNADNELTRFRYDVTLRFDETQDAAEPPFASAPTLDQAAAQLQESPPALVIDGVSNARVASDTDAWRELQLDAGAADANQLKAMRSAPVDAPTPDAWRELGRRHGYQAEIRWGAEPDQLQVRYTRPGVAIADPPAAAPTRLTNEPMQQKLLARLAPELRAGLAKELPQYMLPSSFVVVDQFPRTVNGKIDRDALPPPPSGRPAWATGYVAPRDEHERLVAEVWEQLLGVSPVGAEDDFFDLGGHSMLAVQVMAEIEARSGVAPPLAALFQEPTVENLARLLSNPDASAPTTLIPLQAGGDLPPLFCVHPAGGAVFCYQELAAHFAGERPVFGVQAHGVDGRVPPHEDMPQMAQAYVDAIRSLRPDGPYHVCGWSIGGNIAYEVARRLRAEGGQVGLVGLFDAGAIPPEGSIGEEDLLPLLQALFPESEHASLEQIRGLNPEQQVEFFTERAAKAGLVDPAQLAASQHIFSVFQNNVTAVHKHRAESYPGGVTLFRAGEQTKTNQLFDDPQLGWGPLAESVRVLTVPSDHTQMMVAPQVDALAKLVKAELQACETL</sequence>
<proteinExistence type="predicted"/>
<dbReference type="InterPro" id="IPR001031">
    <property type="entry name" value="Thioesterase"/>
</dbReference>
<dbReference type="Gene3D" id="3.40.50.12780">
    <property type="entry name" value="N-terminal domain of ligase-like"/>
    <property type="match status" value="1"/>
</dbReference>
<dbReference type="InterPro" id="IPR036736">
    <property type="entry name" value="ACP-like_sf"/>
</dbReference>
<dbReference type="SUPFAM" id="SSF56801">
    <property type="entry name" value="Acetyl-CoA synthetase-like"/>
    <property type="match status" value="1"/>
</dbReference>
<dbReference type="InterPro" id="IPR029063">
    <property type="entry name" value="SAM-dependent_MTases_sf"/>
</dbReference>
<name>A0A5C5VGI1_9BACT</name>
<keyword evidence="1" id="KW-0596">Phosphopantetheine</keyword>
<evidence type="ECO:0000256" key="3">
    <source>
        <dbReference type="ARBA" id="ARBA00022737"/>
    </source>
</evidence>
<dbReference type="FunFam" id="3.40.50.12780:FF:000012">
    <property type="entry name" value="Non-ribosomal peptide synthetase"/>
    <property type="match status" value="1"/>
</dbReference>
<accession>A0A5C5VGI1</accession>
<dbReference type="NCBIfam" id="TIGR01733">
    <property type="entry name" value="AA-adenyl-dom"/>
    <property type="match status" value="1"/>
</dbReference>
<feature type="domain" description="Carrier" evidence="4">
    <location>
        <begin position="1391"/>
        <end position="1466"/>
    </location>
</feature>
<dbReference type="GO" id="GO:0005737">
    <property type="term" value="C:cytoplasm"/>
    <property type="evidence" value="ECO:0007669"/>
    <property type="project" value="TreeGrafter"/>
</dbReference>
<comment type="caution">
    <text evidence="5">The sequence shown here is derived from an EMBL/GenBank/DDBJ whole genome shotgun (WGS) entry which is preliminary data.</text>
</comment>
<dbReference type="InterPro" id="IPR013217">
    <property type="entry name" value="Methyltransf_12"/>
</dbReference>
<evidence type="ECO:0000313" key="5">
    <source>
        <dbReference type="EMBL" id="TWT37768.1"/>
    </source>
</evidence>
<dbReference type="GO" id="GO:0031177">
    <property type="term" value="F:phosphopantetheine binding"/>
    <property type="evidence" value="ECO:0007669"/>
    <property type="project" value="InterPro"/>
</dbReference>
<protein>
    <submittedName>
        <fullName evidence="5">Chondramide synthase cmdD</fullName>
    </submittedName>
</protein>
<dbReference type="Pfam" id="PF00975">
    <property type="entry name" value="Thioesterase"/>
    <property type="match status" value="1"/>
</dbReference>
<evidence type="ECO:0000256" key="2">
    <source>
        <dbReference type="ARBA" id="ARBA00022553"/>
    </source>
</evidence>
<dbReference type="GO" id="GO:0072330">
    <property type="term" value="P:monocarboxylic acid biosynthetic process"/>
    <property type="evidence" value="ECO:0007669"/>
    <property type="project" value="UniProtKB-ARBA"/>
</dbReference>
<evidence type="ECO:0000313" key="6">
    <source>
        <dbReference type="Proteomes" id="UP000316714"/>
    </source>
</evidence>
<dbReference type="SUPFAM" id="SSF47336">
    <property type="entry name" value="ACP-like"/>
    <property type="match status" value="1"/>
</dbReference>
<dbReference type="InterPro" id="IPR023213">
    <property type="entry name" value="CAT-like_dom_sf"/>
</dbReference>
<dbReference type="Proteomes" id="UP000316714">
    <property type="component" value="Unassembled WGS sequence"/>
</dbReference>
<evidence type="ECO:0000256" key="1">
    <source>
        <dbReference type="ARBA" id="ARBA00022450"/>
    </source>
</evidence>
<dbReference type="InterPro" id="IPR010071">
    <property type="entry name" value="AA_adenyl_dom"/>
</dbReference>
<dbReference type="GO" id="GO:0009403">
    <property type="term" value="P:toxin biosynthetic process"/>
    <property type="evidence" value="ECO:0007669"/>
    <property type="project" value="UniProtKB-ARBA"/>
</dbReference>
<gene>
    <name evidence="5" type="primary">cmdD</name>
    <name evidence="5" type="ORF">KOR34_27310</name>
</gene>
<dbReference type="InterPro" id="IPR045851">
    <property type="entry name" value="AMP-bd_C_sf"/>
</dbReference>
<dbReference type="SMART" id="SM00823">
    <property type="entry name" value="PKS_PP"/>
    <property type="match status" value="1"/>
</dbReference>
<dbReference type="SMART" id="SM00824">
    <property type="entry name" value="PKS_TE"/>
    <property type="match status" value="1"/>
</dbReference>
<dbReference type="SUPFAM" id="SSF53474">
    <property type="entry name" value="alpha/beta-Hydrolases"/>
    <property type="match status" value="1"/>
</dbReference>
<dbReference type="PROSITE" id="PS50075">
    <property type="entry name" value="CARRIER"/>
    <property type="match status" value="1"/>
</dbReference>
<dbReference type="PROSITE" id="PS00455">
    <property type="entry name" value="AMP_BINDING"/>
    <property type="match status" value="1"/>
</dbReference>
<dbReference type="Gene3D" id="3.30.300.30">
    <property type="match status" value="2"/>
</dbReference>
<dbReference type="Gene3D" id="3.30.559.30">
    <property type="entry name" value="Nonribosomal peptide synthetase, condensation domain"/>
    <property type="match status" value="1"/>
</dbReference>
<dbReference type="Gene3D" id="3.40.50.150">
    <property type="entry name" value="Vaccinia Virus protein VP39"/>
    <property type="match status" value="1"/>
</dbReference>
<dbReference type="InterPro" id="IPR009081">
    <property type="entry name" value="PP-bd_ACP"/>
</dbReference>
<dbReference type="InterPro" id="IPR020845">
    <property type="entry name" value="AMP-binding_CS"/>
</dbReference>
<organism evidence="5 6">
    <name type="scientific">Posidoniimonas corsicana</name>
    <dbReference type="NCBI Taxonomy" id="1938618"/>
    <lineage>
        <taxon>Bacteria</taxon>
        <taxon>Pseudomonadati</taxon>
        <taxon>Planctomycetota</taxon>
        <taxon>Planctomycetia</taxon>
        <taxon>Pirellulales</taxon>
        <taxon>Lacipirellulaceae</taxon>
        <taxon>Posidoniimonas</taxon>
    </lineage>
</organism>
<dbReference type="Gene3D" id="3.40.50.1820">
    <property type="entry name" value="alpha/beta hydrolase"/>
    <property type="match status" value="1"/>
</dbReference>
<dbReference type="InterPro" id="IPR029058">
    <property type="entry name" value="AB_hydrolase_fold"/>
</dbReference>
<dbReference type="SUPFAM" id="SSF52777">
    <property type="entry name" value="CoA-dependent acyltransferases"/>
    <property type="match status" value="2"/>
</dbReference>
<keyword evidence="2" id="KW-0597">Phosphoprotein</keyword>
<dbReference type="CDD" id="cd02440">
    <property type="entry name" value="AdoMet_MTases"/>
    <property type="match status" value="1"/>
</dbReference>
<dbReference type="Pfam" id="PF00668">
    <property type="entry name" value="Condensation"/>
    <property type="match status" value="1"/>
</dbReference>
<dbReference type="Gene3D" id="3.30.559.10">
    <property type="entry name" value="Chloramphenicol acetyltransferase-like domain"/>
    <property type="match status" value="1"/>
</dbReference>
<dbReference type="Pfam" id="PF00501">
    <property type="entry name" value="AMP-binding"/>
    <property type="match status" value="1"/>
</dbReference>
<reference evidence="5 6" key="1">
    <citation type="submission" date="2019-02" db="EMBL/GenBank/DDBJ databases">
        <title>Deep-cultivation of Planctomycetes and their phenomic and genomic characterization uncovers novel biology.</title>
        <authorList>
            <person name="Wiegand S."/>
            <person name="Jogler M."/>
            <person name="Boedeker C."/>
            <person name="Pinto D."/>
            <person name="Vollmers J."/>
            <person name="Rivas-Marin E."/>
            <person name="Kohn T."/>
            <person name="Peeters S.H."/>
            <person name="Heuer A."/>
            <person name="Rast P."/>
            <person name="Oberbeckmann S."/>
            <person name="Bunk B."/>
            <person name="Jeske O."/>
            <person name="Meyerdierks A."/>
            <person name="Storesund J.E."/>
            <person name="Kallscheuer N."/>
            <person name="Luecker S."/>
            <person name="Lage O.M."/>
            <person name="Pohl T."/>
            <person name="Merkel B.J."/>
            <person name="Hornburger P."/>
            <person name="Mueller R.-W."/>
            <person name="Bruemmer F."/>
            <person name="Labrenz M."/>
            <person name="Spormann A.M."/>
            <person name="Op Den Camp H."/>
            <person name="Overmann J."/>
            <person name="Amann R."/>
            <person name="Jetten M.S.M."/>
            <person name="Mascher T."/>
            <person name="Medema M.H."/>
            <person name="Devos D.P."/>
            <person name="Kaster A.-K."/>
            <person name="Ovreas L."/>
            <person name="Rohde M."/>
            <person name="Galperin M.Y."/>
            <person name="Jogler C."/>
        </authorList>
    </citation>
    <scope>NUCLEOTIDE SEQUENCE [LARGE SCALE GENOMIC DNA]</scope>
    <source>
        <strain evidence="5 6">KOR34</strain>
    </source>
</reference>
<dbReference type="CDD" id="cd19531">
    <property type="entry name" value="LCL_NRPS-like"/>
    <property type="match status" value="1"/>
</dbReference>
<dbReference type="PANTHER" id="PTHR45527:SF1">
    <property type="entry name" value="FATTY ACID SYNTHASE"/>
    <property type="match status" value="1"/>
</dbReference>
<dbReference type="FunFam" id="2.30.38.10:FF:000001">
    <property type="entry name" value="Non-ribosomal peptide synthetase PvdI"/>
    <property type="match status" value="1"/>
</dbReference>
<evidence type="ECO:0000259" key="4">
    <source>
        <dbReference type="PROSITE" id="PS50075"/>
    </source>
</evidence>
<dbReference type="OrthoDB" id="9778383at2"/>
<dbReference type="FunFam" id="1.10.1200.10:FF:000016">
    <property type="entry name" value="Non-ribosomal peptide synthase"/>
    <property type="match status" value="1"/>
</dbReference>